<evidence type="ECO:0000259" key="2">
    <source>
        <dbReference type="PROSITE" id="PS50943"/>
    </source>
</evidence>
<sequence length="309" mass="33105">MTSANVRPSRNAGPGEMLRFWRARRRRSQLDLALAAGVSTRHLSFVETGRSGASRELLGALAEELEIPLRERNALLLAAGYAPAYAERPLDDPDLAPVRGALEQLVAAHDPYPALVVDRWGDVQLAGAAVGPLLDGLAPEALGPPVNVYRVCLHPGGLAPRIRNLAQWREHLLHRLERQVRVTADRRLTALLAECRAYPAPEETALPLPGGDVLLPLLLDTPAGPLALHSTMTTFGAPHDVTLAELALETFLPADDATRAALRAIAVAQNQESQDQESQDQEPQDQGPQDEAGATPGDSDSTGVTPFST</sequence>
<dbReference type="CDD" id="cd00093">
    <property type="entry name" value="HTH_XRE"/>
    <property type="match status" value="1"/>
</dbReference>
<organism evidence="3 4">
    <name type="scientific">Pseudonocardia parietis</name>
    <dbReference type="NCBI Taxonomy" id="570936"/>
    <lineage>
        <taxon>Bacteria</taxon>
        <taxon>Bacillati</taxon>
        <taxon>Actinomycetota</taxon>
        <taxon>Actinomycetes</taxon>
        <taxon>Pseudonocardiales</taxon>
        <taxon>Pseudonocardiaceae</taxon>
        <taxon>Pseudonocardia</taxon>
    </lineage>
</organism>
<keyword evidence="4" id="KW-1185">Reference proteome</keyword>
<feature type="region of interest" description="Disordered" evidence="1">
    <location>
        <begin position="267"/>
        <end position="309"/>
    </location>
</feature>
<dbReference type="InterPro" id="IPR010982">
    <property type="entry name" value="Lambda_DNA-bd_dom_sf"/>
</dbReference>
<dbReference type="InterPro" id="IPR041413">
    <property type="entry name" value="MLTR_LBD"/>
</dbReference>
<dbReference type="PANTHER" id="PTHR35010">
    <property type="entry name" value="BLL4672 PROTEIN-RELATED"/>
    <property type="match status" value="1"/>
</dbReference>
<proteinExistence type="predicted"/>
<dbReference type="SUPFAM" id="SSF47413">
    <property type="entry name" value="lambda repressor-like DNA-binding domains"/>
    <property type="match status" value="1"/>
</dbReference>
<dbReference type="Gene3D" id="3.30.450.180">
    <property type="match status" value="1"/>
</dbReference>
<accession>A0ABS4VSD7</accession>
<reference evidence="3 4" key="1">
    <citation type="submission" date="2021-03" db="EMBL/GenBank/DDBJ databases">
        <title>Sequencing the genomes of 1000 actinobacteria strains.</title>
        <authorList>
            <person name="Klenk H.-P."/>
        </authorList>
    </citation>
    <scope>NUCLEOTIDE SEQUENCE [LARGE SCALE GENOMIC DNA]</scope>
    <source>
        <strain evidence="3 4">DSM 45256</strain>
    </source>
</reference>
<dbReference type="InterPro" id="IPR001387">
    <property type="entry name" value="Cro/C1-type_HTH"/>
</dbReference>
<dbReference type="RefSeq" id="WP_307862329.1">
    <property type="nucleotide sequence ID" value="NZ_JAGINU010000001.1"/>
</dbReference>
<dbReference type="Proteomes" id="UP001519295">
    <property type="component" value="Unassembled WGS sequence"/>
</dbReference>
<feature type="compositionally biased region" description="Acidic residues" evidence="1">
    <location>
        <begin position="274"/>
        <end position="283"/>
    </location>
</feature>
<dbReference type="PANTHER" id="PTHR35010:SF4">
    <property type="entry name" value="BLL5781 PROTEIN"/>
    <property type="match status" value="1"/>
</dbReference>
<dbReference type="EMBL" id="JAGINU010000001">
    <property type="protein sequence ID" value="MBP2366638.1"/>
    <property type="molecule type" value="Genomic_DNA"/>
</dbReference>
<gene>
    <name evidence="3" type="ORF">JOF36_002334</name>
</gene>
<feature type="domain" description="HTH cro/C1-type" evidence="2">
    <location>
        <begin position="18"/>
        <end position="72"/>
    </location>
</feature>
<dbReference type="PROSITE" id="PS50943">
    <property type="entry name" value="HTH_CROC1"/>
    <property type="match status" value="1"/>
</dbReference>
<evidence type="ECO:0000313" key="4">
    <source>
        <dbReference type="Proteomes" id="UP001519295"/>
    </source>
</evidence>
<dbReference type="Gene3D" id="1.10.260.40">
    <property type="entry name" value="lambda repressor-like DNA-binding domains"/>
    <property type="match status" value="1"/>
</dbReference>
<feature type="compositionally biased region" description="Polar residues" evidence="1">
    <location>
        <begin position="298"/>
        <end position="309"/>
    </location>
</feature>
<dbReference type="SMART" id="SM00530">
    <property type="entry name" value="HTH_XRE"/>
    <property type="match status" value="1"/>
</dbReference>
<dbReference type="Pfam" id="PF17765">
    <property type="entry name" value="MLTR_LBD"/>
    <property type="match status" value="1"/>
</dbReference>
<evidence type="ECO:0000313" key="3">
    <source>
        <dbReference type="EMBL" id="MBP2366638.1"/>
    </source>
</evidence>
<evidence type="ECO:0000256" key="1">
    <source>
        <dbReference type="SAM" id="MobiDB-lite"/>
    </source>
</evidence>
<protein>
    <submittedName>
        <fullName evidence="3">Transcriptional regulator with XRE-family HTH domain</fullName>
    </submittedName>
</protein>
<name>A0ABS4VSD7_9PSEU</name>
<dbReference type="Pfam" id="PF01381">
    <property type="entry name" value="HTH_3"/>
    <property type="match status" value="1"/>
</dbReference>
<comment type="caution">
    <text evidence="3">The sequence shown here is derived from an EMBL/GenBank/DDBJ whole genome shotgun (WGS) entry which is preliminary data.</text>
</comment>